<gene>
    <name evidence="1" type="ORF">BEK98_45590</name>
</gene>
<proteinExistence type="predicted"/>
<evidence type="ECO:0008006" key="3">
    <source>
        <dbReference type="Google" id="ProtNLM"/>
    </source>
</evidence>
<protein>
    <recommendedName>
        <fullName evidence="3">Immunity protein Imm1</fullName>
    </recommendedName>
</protein>
<accession>A0A233RQA0</accession>
<reference evidence="1 2" key="1">
    <citation type="submission" date="2016-07" db="EMBL/GenBank/DDBJ databases">
        <title>Draft genome of Streptomyces diastatochromogenes.</title>
        <authorList>
            <person name="Podduturi R."/>
            <person name="Lukassen M.B."/>
            <person name="Clausen N."/>
            <person name="Nielsen J.L."/>
            <person name="Jorgensen N.O."/>
        </authorList>
    </citation>
    <scope>NUCLEOTIDE SEQUENCE [LARGE SCALE GENOMIC DNA]</scope>
    <source>
        <strain evidence="1 2">DSM 40608</strain>
    </source>
</reference>
<dbReference type="RefSeq" id="WP_094222887.1">
    <property type="nucleotide sequence ID" value="NZ_MCGQ01000120.1"/>
</dbReference>
<comment type="caution">
    <text evidence="1">The sequence shown here is derived from an EMBL/GenBank/DDBJ whole genome shotgun (WGS) entry which is preliminary data.</text>
</comment>
<keyword evidence="2" id="KW-1185">Reference proteome</keyword>
<evidence type="ECO:0000313" key="1">
    <source>
        <dbReference type="EMBL" id="OXY85583.1"/>
    </source>
</evidence>
<name>A0A233RQA0_STRDA</name>
<dbReference type="OrthoDB" id="3853004at2"/>
<organism evidence="1 2">
    <name type="scientific">Streptomyces diastatochromogenes</name>
    <dbReference type="NCBI Taxonomy" id="42236"/>
    <lineage>
        <taxon>Bacteria</taxon>
        <taxon>Bacillati</taxon>
        <taxon>Actinomycetota</taxon>
        <taxon>Actinomycetes</taxon>
        <taxon>Kitasatosporales</taxon>
        <taxon>Streptomycetaceae</taxon>
        <taxon>Streptomyces</taxon>
    </lineage>
</organism>
<sequence>MIESWVVDGSSGVPVSSEAAIEVLRERIEGGCLETWLASSSGRSLAFVTNAKRAMVILLDREDDPGKHAVEPGALGSSAGFILSNGQHDEYPNEDTVPIGEAFRIVDHIISRGSWPPDVQWVTDR</sequence>
<dbReference type="Proteomes" id="UP000215483">
    <property type="component" value="Unassembled WGS sequence"/>
</dbReference>
<dbReference type="AlphaFoldDB" id="A0A233RQA0"/>
<dbReference type="EMBL" id="MCGQ01000120">
    <property type="protein sequence ID" value="OXY85583.1"/>
    <property type="molecule type" value="Genomic_DNA"/>
</dbReference>
<evidence type="ECO:0000313" key="2">
    <source>
        <dbReference type="Proteomes" id="UP000215483"/>
    </source>
</evidence>